<dbReference type="Gene3D" id="3.10.180.20">
    <property type="entry name" value="N-Acetylglucosaminyltransferase I, Domain 2"/>
    <property type="match status" value="1"/>
</dbReference>
<evidence type="ECO:0000313" key="2">
    <source>
        <dbReference type="Proteomes" id="UP000663852"/>
    </source>
</evidence>
<reference evidence="1" key="1">
    <citation type="submission" date="2021-02" db="EMBL/GenBank/DDBJ databases">
        <authorList>
            <person name="Nowell W R."/>
        </authorList>
    </citation>
    <scope>NUCLEOTIDE SEQUENCE</scope>
</reference>
<dbReference type="EMBL" id="CAJNOJ010001028">
    <property type="protein sequence ID" value="CAF1539354.1"/>
    <property type="molecule type" value="Genomic_DNA"/>
</dbReference>
<gene>
    <name evidence="1" type="ORF">EDS130_LOCUS45199</name>
</gene>
<dbReference type="AlphaFoldDB" id="A0A815W5J8"/>
<comment type="caution">
    <text evidence="1">The sequence shown here is derived from an EMBL/GenBank/DDBJ whole genome shotgun (WGS) entry which is preliminary data.</text>
</comment>
<protein>
    <submittedName>
        <fullName evidence="1">Uncharacterized protein</fullName>
    </submittedName>
</protein>
<proteinExistence type="predicted"/>
<name>A0A815W5J8_ADIRI</name>
<accession>A0A815W5J8</accession>
<organism evidence="1 2">
    <name type="scientific">Adineta ricciae</name>
    <name type="common">Rotifer</name>
    <dbReference type="NCBI Taxonomy" id="249248"/>
    <lineage>
        <taxon>Eukaryota</taxon>
        <taxon>Metazoa</taxon>
        <taxon>Spiralia</taxon>
        <taxon>Gnathifera</taxon>
        <taxon>Rotifera</taxon>
        <taxon>Eurotatoria</taxon>
        <taxon>Bdelloidea</taxon>
        <taxon>Adinetida</taxon>
        <taxon>Adinetidae</taxon>
        <taxon>Adineta</taxon>
    </lineage>
</organism>
<sequence>MIYLWHVLLIGDDFVLRTIFDSLLFSHIAFDGVARTAYRGVVQCRFGRARVYVTPNKIPWKGYGNLTAA</sequence>
<dbReference type="Proteomes" id="UP000663852">
    <property type="component" value="Unassembled WGS sequence"/>
</dbReference>
<evidence type="ECO:0000313" key="1">
    <source>
        <dbReference type="EMBL" id="CAF1539354.1"/>
    </source>
</evidence>